<dbReference type="Pfam" id="PF00171">
    <property type="entry name" value="Aldedh"/>
    <property type="match status" value="1"/>
</dbReference>
<evidence type="ECO:0000256" key="4">
    <source>
        <dbReference type="PROSITE-ProRule" id="PRU10007"/>
    </source>
</evidence>
<evidence type="ECO:0000256" key="1">
    <source>
        <dbReference type="ARBA" id="ARBA00009986"/>
    </source>
</evidence>
<dbReference type="AlphaFoldDB" id="A0A846TXG2"/>
<accession>A0A846TXG2</accession>
<proteinExistence type="inferred from homology"/>
<dbReference type="CDD" id="cd07082">
    <property type="entry name" value="ALDH_F11_NP-GAPDH"/>
    <property type="match status" value="1"/>
</dbReference>
<evidence type="ECO:0000313" key="8">
    <source>
        <dbReference type="Proteomes" id="UP000584587"/>
    </source>
</evidence>
<evidence type="ECO:0000259" key="6">
    <source>
        <dbReference type="Pfam" id="PF00171"/>
    </source>
</evidence>
<dbReference type="InterPro" id="IPR051020">
    <property type="entry name" value="ALDH-related_metabolic_enz"/>
</dbReference>
<gene>
    <name evidence="7" type="ORF">HER12_03255</name>
</gene>
<dbReference type="InterPro" id="IPR029510">
    <property type="entry name" value="Ald_DH_CS_GLU"/>
</dbReference>
<dbReference type="InterPro" id="IPR016162">
    <property type="entry name" value="Ald_DH_N"/>
</dbReference>
<keyword evidence="2" id="KW-0521">NADP</keyword>
<feature type="active site" evidence="4">
    <location>
        <position position="250"/>
    </location>
</feature>
<comment type="caution">
    <text evidence="7">The sequence shown here is derived from an EMBL/GenBank/DDBJ whole genome shotgun (WGS) entry which is preliminary data.</text>
</comment>
<evidence type="ECO:0000256" key="3">
    <source>
        <dbReference type="ARBA" id="ARBA00023002"/>
    </source>
</evidence>
<dbReference type="InterPro" id="IPR016163">
    <property type="entry name" value="Ald_DH_C"/>
</dbReference>
<dbReference type="EMBL" id="JAAVVK010000002">
    <property type="protein sequence ID" value="NKE38761.1"/>
    <property type="molecule type" value="Genomic_DNA"/>
</dbReference>
<dbReference type="RefSeq" id="WP_168105231.1">
    <property type="nucleotide sequence ID" value="NZ_CP051215.1"/>
</dbReference>
<keyword evidence="3 5" id="KW-0560">Oxidoreductase</keyword>
<dbReference type="Gene3D" id="3.40.309.10">
    <property type="entry name" value="Aldehyde Dehydrogenase, Chain A, domain 2"/>
    <property type="match status" value="1"/>
</dbReference>
<dbReference type="FunFam" id="3.40.309.10:FF:000022">
    <property type="entry name" value="NADP-dependent glyceraldehyde-3-phosphate dehydrogenase"/>
    <property type="match status" value="1"/>
</dbReference>
<dbReference type="InterPro" id="IPR016161">
    <property type="entry name" value="Ald_DH/histidinol_DH"/>
</dbReference>
<dbReference type="InterPro" id="IPR016160">
    <property type="entry name" value="Ald_DH_CS_CYS"/>
</dbReference>
<comment type="similarity">
    <text evidence="1 5">Belongs to the aldehyde dehydrogenase family.</text>
</comment>
<dbReference type="PROSITE" id="PS00070">
    <property type="entry name" value="ALDEHYDE_DEHYDR_CYS"/>
    <property type="match status" value="1"/>
</dbReference>
<dbReference type="PANTHER" id="PTHR42991:SF1">
    <property type="entry name" value="ALDEHYDE DEHYDROGENASE"/>
    <property type="match status" value="1"/>
</dbReference>
<dbReference type="Proteomes" id="UP000584587">
    <property type="component" value="Unassembled WGS sequence"/>
</dbReference>
<dbReference type="SUPFAM" id="SSF53720">
    <property type="entry name" value="ALDH-like"/>
    <property type="match status" value="1"/>
</dbReference>
<dbReference type="PANTHER" id="PTHR42991">
    <property type="entry name" value="ALDEHYDE DEHYDROGENASE"/>
    <property type="match status" value="1"/>
</dbReference>
<evidence type="ECO:0000256" key="5">
    <source>
        <dbReference type="RuleBase" id="RU003345"/>
    </source>
</evidence>
<name>A0A846TXG2_9MOLU</name>
<protein>
    <submittedName>
        <fullName evidence="7">NADP-dependent glyceraldehyde-3-phosphate dehydrogenase</fullName>
    </submittedName>
</protein>
<dbReference type="Gene3D" id="3.40.605.10">
    <property type="entry name" value="Aldehyde Dehydrogenase, Chain A, domain 1"/>
    <property type="match status" value="1"/>
</dbReference>
<evidence type="ECO:0000313" key="7">
    <source>
        <dbReference type="EMBL" id="NKE38761.1"/>
    </source>
</evidence>
<dbReference type="InterPro" id="IPR015590">
    <property type="entry name" value="Aldehyde_DH_dom"/>
</dbReference>
<sequence length="476" mass="51909">MNKIEQMSALINGQSYQNGKWVEIISPTTNEVIGQVPALTKNEIDKAYQIAFDAQKLWAEMPLLARIKVLNQWKELITSHKEKIADLMVLEIAKGRKAAITEVERSVMYIDYTFEEMKRIHPRAYNGDSWNAKNKLGIFEYVPKGVVLAISPFNYPVNLAISKIIPALVAGNSVVFKPASQGSLVGLYLAQLAKATEIPAGVFNAVSGKGSEIGDILVENPLINVISFTGSPEVGKHIASKSLKVDMILELGGKDPAIVLADADLEDTASKIIKGAFSYSGQRCTAIKRVLVDAKVKNQLAKILVAKVAKLSVGKPEDDCDITPVIDNKTVKYIQGLISDALKKGAKNLIGNKVEGNLMMPTLIDNVKENMKLAWEEPFGPVLPIISFKDIEQAISIANKSEYGLQAAIFTTNINSALSIAKRLETGTVNINDQTQRGPDHFPFTGIKDSGLGAQGIHDSLISFMRPKGIVLNWKD</sequence>
<reference evidence="7 8" key="1">
    <citation type="submission" date="2020-04" db="EMBL/GenBank/DDBJ databases">
        <title>Complete genome sequence of Spiroplasma platyhelix ATCC 51748, an insect isolate.</title>
        <authorList>
            <person name="Green E.A."/>
            <person name="Klassen J.L."/>
        </authorList>
    </citation>
    <scope>NUCLEOTIDE SEQUENCE [LARGE SCALE GENOMIC DNA]</scope>
    <source>
        <strain evidence="7 8">PALS-1</strain>
    </source>
</reference>
<organism evidence="7 8">
    <name type="scientific">Spiroplasma platyhelix PALS-1</name>
    <dbReference type="NCBI Taxonomy" id="1276218"/>
    <lineage>
        <taxon>Bacteria</taxon>
        <taxon>Bacillati</taxon>
        <taxon>Mycoplasmatota</taxon>
        <taxon>Mollicutes</taxon>
        <taxon>Entomoplasmatales</taxon>
        <taxon>Spiroplasmataceae</taxon>
        <taxon>Spiroplasma</taxon>
    </lineage>
</organism>
<dbReference type="GO" id="GO:0008911">
    <property type="term" value="F:lactaldehyde dehydrogenase (NAD+) activity"/>
    <property type="evidence" value="ECO:0007669"/>
    <property type="project" value="TreeGrafter"/>
</dbReference>
<feature type="domain" description="Aldehyde dehydrogenase" evidence="6">
    <location>
        <begin position="19"/>
        <end position="468"/>
    </location>
</feature>
<dbReference type="PROSITE" id="PS00687">
    <property type="entry name" value="ALDEHYDE_DEHYDR_GLU"/>
    <property type="match status" value="1"/>
</dbReference>
<evidence type="ECO:0000256" key="2">
    <source>
        <dbReference type="ARBA" id="ARBA00022857"/>
    </source>
</evidence>
<keyword evidence="8" id="KW-1185">Reference proteome</keyword>